<evidence type="ECO:0000313" key="2">
    <source>
        <dbReference type="Proteomes" id="UP000709336"/>
    </source>
</evidence>
<keyword evidence="2" id="KW-1185">Reference proteome</keyword>
<organism evidence="1 2">
    <name type="scientific">Alteromonas ponticola</name>
    <dbReference type="NCBI Taxonomy" id="2720613"/>
    <lineage>
        <taxon>Bacteria</taxon>
        <taxon>Pseudomonadati</taxon>
        <taxon>Pseudomonadota</taxon>
        <taxon>Gammaproteobacteria</taxon>
        <taxon>Alteromonadales</taxon>
        <taxon>Alteromonadaceae</taxon>
        <taxon>Alteromonas/Salinimonas group</taxon>
        <taxon>Alteromonas</taxon>
    </lineage>
</organism>
<reference evidence="1 2" key="1">
    <citation type="submission" date="2020-03" db="EMBL/GenBank/DDBJ databases">
        <title>Alteromonas ponticola sp. nov., isolated from seawater.</title>
        <authorList>
            <person name="Yoon J.-H."/>
            <person name="Kim Y.-O."/>
        </authorList>
    </citation>
    <scope>NUCLEOTIDE SEQUENCE [LARGE SCALE GENOMIC DNA]</scope>
    <source>
        <strain evidence="1 2">MYP5</strain>
    </source>
</reference>
<dbReference type="EMBL" id="JAATNW010000007">
    <property type="protein sequence ID" value="NMH61006.1"/>
    <property type="molecule type" value="Genomic_DNA"/>
</dbReference>
<name>A0ABX1R5T1_9ALTE</name>
<protein>
    <submittedName>
        <fullName evidence="1">Uncharacterized protein</fullName>
    </submittedName>
</protein>
<sequence length="82" mass="9530">MVENIINRIAIDKFRARQAYSLDSNMWNIDGSLNDVRAVCNDGNEIVKFFCRYEEDIKRTDAKIAEFARNHSTLCELVNSKE</sequence>
<dbReference type="Proteomes" id="UP000709336">
    <property type="component" value="Unassembled WGS sequence"/>
</dbReference>
<gene>
    <name evidence="1" type="ORF">HCJ96_13300</name>
</gene>
<accession>A0ABX1R5T1</accession>
<evidence type="ECO:0000313" key="1">
    <source>
        <dbReference type="EMBL" id="NMH61006.1"/>
    </source>
</evidence>
<comment type="caution">
    <text evidence="1">The sequence shown here is derived from an EMBL/GenBank/DDBJ whole genome shotgun (WGS) entry which is preliminary data.</text>
</comment>
<dbReference type="RefSeq" id="WP_169211569.1">
    <property type="nucleotide sequence ID" value="NZ_JAATNW010000007.1"/>
</dbReference>
<proteinExistence type="predicted"/>